<organism evidence="1 2">
    <name type="scientific">Brochothrix thermosphacta</name>
    <name type="common">Microbacterium thermosphactum</name>
    <dbReference type="NCBI Taxonomy" id="2756"/>
    <lineage>
        <taxon>Bacteria</taxon>
        <taxon>Bacillati</taxon>
        <taxon>Bacillota</taxon>
        <taxon>Bacilli</taxon>
        <taxon>Bacillales</taxon>
        <taxon>Listeriaceae</taxon>
        <taxon>Brochothrix</taxon>
    </lineage>
</organism>
<dbReference type="Proteomes" id="UP000270190">
    <property type="component" value="Unassembled WGS sequence"/>
</dbReference>
<accession>A0A2X0QMG8</accession>
<evidence type="ECO:0000313" key="1">
    <source>
        <dbReference type="EMBL" id="SPP29353.1"/>
    </source>
</evidence>
<evidence type="ECO:0008006" key="3">
    <source>
        <dbReference type="Google" id="ProtNLM"/>
    </source>
</evidence>
<evidence type="ECO:0000313" key="2">
    <source>
        <dbReference type="Proteomes" id="UP000270190"/>
    </source>
</evidence>
<dbReference type="EMBL" id="OUNC01000045">
    <property type="protein sequence ID" value="SPP29353.1"/>
    <property type="molecule type" value="Genomic_DNA"/>
</dbReference>
<dbReference type="AlphaFoldDB" id="A0A2X0QMG8"/>
<reference evidence="2" key="1">
    <citation type="submission" date="2018-04" db="EMBL/GenBank/DDBJ databases">
        <authorList>
            <person name="Illikoud N."/>
        </authorList>
    </citation>
    <scope>NUCLEOTIDE SEQUENCE [LARGE SCALE GENOMIC DNA]</scope>
</reference>
<protein>
    <recommendedName>
        <fullName evidence="3">Mga helix-turn-helix domain-containing protein</fullName>
    </recommendedName>
</protein>
<gene>
    <name evidence="1" type="ORF">BTBSAS_50001</name>
</gene>
<name>A0A2X0QMG8_BROTH</name>
<proteinExistence type="predicted"/>
<sequence>MDLLLNNKNYKKLVLLNYLAKHPLNNNLKDISIKLNLSITTTKRIILDLNNDLVTHFSEDIYINMNINSVSLINSNSHYLSIDLIELLSMFYLKD</sequence>